<evidence type="ECO:0000313" key="2">
    <source>
        <dbReference type="EMBL" id="KAF2242680.1"/>
    </source>
</evidence>
<proteinExistence type="predicted"/>
<sequence>MWAGRLPFSPSLTTTVHAKPHSATTLLAFTRWSTPLPLKNFLWHSLSLPIIATKYFSTPTATATAPLASFSNYPADYYSNRQWTQSSSSWVKRSFSPTASTAGHASLPGTPSLPTGTPASTRTGSTLWLVSANATSYNILMLVNAQRGSMSSVLPGVRMERLMRLLPRSSYSEGYGSDSGHFRQLYKESIQEIRRPRLKGTHRKLLWSFKMFFVDTYDFAIAKSIGKHHQRARSRCSSWTHMTLPSQSQQENSSINEFEGQVKLQSS</sequence>
<reference evidence="2" key="1">
    <citation type="journal article" date="2020" name="Stud. Mycol.">
        <title>101 Dothideomycetes genomes: a test case for predicting lifestyles and emergence of pathogens.</title>
        <authorList>
            <person name="Haridas S."/>
            <person name="Albert R."/>
            <person name="Binder M."/>
            <person name="Bloem J."/>
            <person name="Labutti K."/>
            <person name="Salamov A."/>
            <person name="Andreopoulos B."/>
            <person name="Baker S."/>
            <person name="Barry K."/>
            <person name="Bills G."/>
            <person name="Bluhm B."/>
            <person name="Cannon C."/>
            <person name="Castanera R."/>
            <person name="Culley D."/>
            <person name="Daum C."/>
            <person name="Ezra D."/>
            <person name="Gonzalez J."/>
            <person name="Henrissat B."/>
            <person name="Kuo A."/>
            <person name="Liang C."/>
            <person name="Lipzen A."/>
            <person name="Lutzoni F."/>
            <person name="Magnuson J."/>
            <person name="Mondo S."/>
            <person name="Nolan M."/>
            <person name="Ohm R."/>
            <person name="Pangilinan J."/>
            <person name="Park H.-J."/>
            <person name="Ramirez L."/>
            <person name="Alfaro M."/>
            <person name="Sun H."/>
            <person name="Tritt A."/>
            <person name="Yoshinaga Y."/>
            <person name="Zwiers L.-H."/>
            <person name="Turgeon B."/>
            <person name="Goodwin S."/>
            <person name="Spatafora J."/>
            <person name="Crous P."/>
            <person name="Grigoriev I."/>
        </authorList>
    </citation>
    <scope>NUCLEOTIDE SEQUENCE</scope>
    <source>
        <strain evidence="2">CBS 122368</strain>
    </source>
</reference>
<dbReference type="GeneID" id="54589296"/>
<dbReference type="Proteomes" id="UP000800094">
    <property type="component" value="Unassembled WGS sequence"/>
</dbReference>
<keyword evidence="3" id="KW-1185">Reference proteome</keyword>
<gene>
    <name evidence="2" type="ORF">BU26DRAFT_609976</name>
</gene>
<feature type="compositionally biased region" description="Low complexity" evidence="1">
    <location>
        <begin position="106"/>
        <end position="119"/>
    </location>
</feature>
<dbReference type="AlphaFoldDB" id="A0A6A6HZB1"/>
<name>A0A6A6HZB1_9PLEO</name>
<dbReference type="EMBL" id="ML987207">
    <property type="protein sequence ID" value="KAF2242680.1"/>
    <property type="molecule type" value="Genomic_DNA"/>
</dbReference>
<feature type="region of interest" description="Disordered" evidence="1">
    <location>
        <begin position="100"/>
        <end position="119"/>
    </location>
</feature>
<organism evidence="2 3">
    <name type="scientific">Trematosphaeria pertusa</name>
    <dbReference type="NCBI Taxonomy" id="390896"/>
    <lineage>
        <taxon>Eukaryota</taxon>
        <taxon>Fungi</taxon>
        <taxon>Dikarya</taxon>
        <taxon>Ascomycota</taxon>
        <taxon>Pezizomycotina</taxon>
        <taxon>Dothideomycetes</taxon>
        <taxon>Pleosporomycetidae</taxon>
        <taxon>Pleosporales</taxon>
        <taxon>Massarineae</taxon>
        <taxon>Trematosphaeriaceae</taxon>
        <taxon>Trematosphaeria</taxon>
    </lineage>
</organism>
<protein>
    <submittedName>
        <fullName evidence="2">Uncharacterized protein</fullName>
    </submittedName>
</protein>
<feature type="region of interest" description="Disordered" evidence="1">
    <location>
        <begin position="243"/>
        <end position="267"/>
    </location>
</feature>
<accession>A0A6A6HZB1</accession>
<dbReference type="RefSeq" id="XP_033677684.1">
    <property type="nucleotide sequence ID" value="XM_033835966.1"/>
</dbReference>
<feature type="compositionally biased region" description="Low complexity" evidence="1">
    <location>
        <begin position="246"/>
        <end position="257"/>
    </location>
</feature>
<evidence type="ECO:0000313" key="3">
    <source>
        <dbReference type="Proteomes" id="UP000800094"/>
    </source>
</evidence>
<evidence type="ECO:0000256" key="1">
    <source>
        <dbReference type="SAM" id="MobiDB-lite"/>
    </source>
</evidence>